<dbReference type="RefSeq" id="WP_202093165.1">
    <property type="nucleotide sequence ID" value="NZ_JAELVM010000003.1"/>
</dbReference>
<evidence type="ECO:0000256" key="2">
    <source>
        <dbReference type="ARBA" id="ARBA00022679"/>
    </source>
</evidence>
<dbReference type="Gene3D" id="3.40.50.150">
    <property type="entry name" value="Vaccinia Virus protein VP39"/>
    <property type="match status" value="1"/>
</dbReference>
<evidence type="ECO:0000313" key="5">
    <source>
        <dbReference type="EMBL" id="MBL1222652.1"/>
    </source>
</evidence>
<reference evidence="5 6" key="1">
    <citation type="submission" date="2020-12" db="EMBL/GenBank/DDBJ databases">
        <title>Chryseobacterium endoalhailicus sp. nov., isolated from seed of leguminous plant.</title>
        <authorList>
            <person name="Zhang X."/>
        </authorList>
    </citation>
    <scope>NUCLEOTIDE SEQUENCE [LARGE SCALE GENOMIC DNA]</scope>
    <source>
        <strain evidence="5 6">L7</strain>
    </source>
</reference>
<keyword evidence="2" id="KW-0808">Transferase</keyword>
<sequence length="203" mass="22319">MAAKVPGTEGYDSIPDQFIEATLSIDFTELHRDFLPFIPQKSGKVLDLGAGIGRDASVLSSMGHAVTAVEPSEKLFEAGKNLYAHDAIHWIHDSLPDLKRLDADLKFDFILSSGVWHHLNPDEQQLSIIKVSELLAENGIFALSLRNGPAGGGSCVYPTYTDQTRHQAEQNGLKTLLLLENQPSLLPGKENVKWSRLVFQKSS</sequence>
<name>A0ABS1QJ42_9FLAO</name>
<accession>A0ABS1QJ42</accession>
<dbReference type="GO" id="GO:0008168">
    <property type="term" value="F:methyltransferase activity"/>
    <property type="evidence" value="ECO:0007669"/>
    <property type="project" value="UniProtKB-KW"/>
</dbReference>
<keyword evidence="1 5" id="KW-0489">Methyltransferase</keyword>
<dbReference type="GO" id="GO:0032259">
    <property type="term" value="P:methylation"/>
    <property type="evidence" value="ECO:0007669"/>
    <property type="project" value="UniProtKB-KW"/>
</dbReference>
<feature type="domain" description="Methyltransferase" evidence="4">
    <location>
        <begin position="45"/>
        <end position="139"/>
    </location>
</feature>
<evidence type="ECO:0000313" key="6">
    <source>
        <dbReference type="Proteomes" id="UP000661696"/>
    </source>
</evidence>
<gene>
    <name evidence="5" type="ORF">JET18_17495</name>
</gene>
<dbReference type="PANTHER" id="PTHR43464:SF19">
    <property type="entry name" value="UBIQUINONE BIOSYNTHESIS O-METHYLTRANSFERASE, MITOCHONDRIAL"/>
    <property type="match status" value="1"/>
</dbReference>
<evidence type="ECO:0000256" key="1">
    <source>
        <dbReference type="ARBA" id="ARBA00022603"/>
    </source>
</evidence>
<keyword evidence="6" id="KW-1185">Reference proteome</keyword>
<comment type="caution">
    <text evidence="5">The sequence shown here is derived from an EMBL/GenBank/DDBJ whole genome shotgun (WGS) entry which is preliminary data.</text>
</comment>
<dbReference type="InterPro" id="IPR041698">
    <property type="entry name" value="Methyltransf_25"/>
</dbReference>
<dbReference type="SUPFAM" id="SSF53335">
    <property type="entry name" value="S-adenosyl-L-methionine-dependent methyltransferases"/>
    <property type="match status" value="1"/>
</dbReference>
<dbReference type="Proteomes" id="UP000661696">
    <property type="component" value="Unassembled WGS sequence"/>
</dbReference>
<keyword evidence="3" id="KW-0949">S-adenosyl-L-methionine</keyword>
<dbReference type="Pfam" id="PF13649">
    <property type="entry name" value="Methyltransf_25"/>
    <property type="match status" value="1"/>
</dbReference>
<proteinExistence type="predicted"/>
<dbReference type="PANTHER" id="PTHR43464">
    <property type="entry name" value="METHYLTRANSFERASE"/>
    <property type="match status" value="1"/>
</dbReference>
<dbReference type="CDD" id="cd02440">
    <property type="entry name" value="AdoMet_MTases"/>
    <property type="match status" value="1"/>
</dbReference>
<evidence type="ECO:0000259" key="4">
    <source>
        <dbReference type="Pfam" id="PF13649"/>
    </source>
</evidence>
<organism evidence="5 6">
    <name type="scientific">Chryseobacterium endalhagicum</name>
    <dbReference type="NCBI Taxonomy" id="2797638"/>
    <lineage>
        <taxon>Bacteria</taxon>
        <taxon>Pseudomonadati</taxon>
        <taxon>Bacteroidota</taxon>
        <taxon>Flavobacteriia</taxon>
        <taxon>Flavobacteriales</taxon>
        <taxon>Weeksellaceae</taxon>
        <taxon>Chryseobacterium group</taxon>
        <taxon>Chryseobacterium</taxon>
    </lineage>
</organism>
<evidence type="ECO:0000256" key="3">
    <source>
        <dbReference type="ARBA" id="ARBA00022691"/>
    </source>
</evidence>
<dbReference type="EMBL" id="JAELVM010000003">
    <property type="protein sequence ID" value="MBL1222652.1"/>
    <property type="molecule type" value="Genomic_DNA"/>
</dbReference>
<protein>
    <submittedName>
        <fullName evidence="5">Class I SAM-dependent methyltransferase</fullName>
    </submittedName>
</protein>
<dbReference type="InterPro" id="IPR029063">
    <property type="entry name" value="SAM-dependent_MTases_sf"/>
</dbReference>